<feature type="domain" description="Pyridoxamine 5'-phosphate oxidase N-terminal" evidence="3">
    <location>
        <begin position="17"/>
        <end position="152"/>
    </location>
</feature>
<gene>
    <name evidence="4" type="ORF">METZ01_LOCUS54339</name>
</gene>
<dbReference type="GO" id="GO:0016627">
    <property type="term" value="F:oxidoreductase activity, acting on the CH-CH group of donors"/>
    <property type="evidence" value="ECO:0007669"/>
    <property type="project" value="TreeGrafter"/>
</dbReference>
<dbReference type="Pfam" id="PF01243">
    <property type="entry name" value="PNPOx_N"/>
    <property type="match status" value="1"/>
</dbReference>
<organism evidence="4">
    <name type="scientific">marine metagenome</name>
    <dbReference type="NCBI Taxonomy" id="408172"/>
    <lineage>
        <taxon>unclassified sequences</taxon>
        <taxon>metagenomes</taxon>
        <taxon>ecological metagenomes</taxon>
    </lineage>
</organism>
<sequence length="161" mass="17907">MGISRKLALSPSQVDDLMTTQWNMRIASQGPHTRINLTPMWFGWAGGRVYFFGRGQKIVNLRRNPGCSVIVDRNEAFPELQAVMIQGQASVLENSAEEDGDPFLAEARKQMGKKYNGGHGQPAVDEPPPNNASAAGKDRRWVVVVPETVVTWDNYKLKALR</sequence>
<dbReference type="SUPFAM" id="SSF50475">
    <property type="entry name" value="FMN-binding split barrel"/>
    <property type="match status" value="1"/>
</dbReference>
<dbReference type="PANTHER" id="PTHR35176:SF6">
    <property type="entry name" value="HEME OXYGENASE HI_0854-RELATED"/>
    <property type="match status" value="1"/>
</dbReference>
<evidence type="ECO:0000256" key="1">
    <source>
        <dbReference type="ARBA" id="ARBA00023002"/>
    </source>
</evidence>
<keyword evidence="1" id="KW-0560">Oxidoreductase</keyword>
<reference evidence="4" key="1">
    <citation type="submission" date="2018-05" db="EMBL/GenBank/DDBJ databases">
        <authorList>
            <person name="Lanie J.A."/>
            <person name="Ng W.-L."/>
            <person name="Kazmierczak K.M."/>
            <person name="Andrzejewski T.M."/>
            <person name="Davidsen T.M."/>
            <person name="Wayne K.J."/>
            <person name="Tettelin H."/>
            <person name="Glass J.I."/>
            <person name="Rusch D."/>
            <person name="Podicherti R."/>
            <person name="Tsui H.-C.T."/>
            <person name="Winkler M.E."/>
        </authorList>
    </citation>
    <scope>NUCLEOTIDE SEQUENCE</scope>
</reference>
<dbReference type="EMBL" id="UINC01002908">
    <property type="protein sequence ID" value="SVA01485.1"/>
    <property type="molecule type" value="Genomic_DNA"/>
</dbReference>
<dbReference type="PANTHER" id="PTHR35176">
    <property type="entry name" value="HEME OXYGENASE HI_0854-RELATED"/>
    <property type="match status" value="1"/>
</dbReference>
<proteinExistence type="predicted"/>
<name>A0A381SBL2_9ZZZZ</name>
<evidence type="ECO:0000256" key="2">
    <source>
        <dbReference type="SAM" id="MobiDB-lite"/>
    </source>
</evidence>
<dbReference type="GO" id="GO:0070967">
    <property type="term" value="F:coenzyme F420 binding"/>
    <property type="evidence" value="ECO:0007669"/>
    <property type="project" value="TreeGrafter"/>
</dbReference>
<dbReference type="InterPro" id="IPR011576">
    <property type="entry name" value="Pyridox_Oxase_N"/>
</dbReference>
<feature type="region of interest" description="Disordered" evidence="2">
    <location>
        <begin position="114"/>
        <end position="137"/>
    </location>
</feature>
<dbReference type="AlphaFoldDB" id="A0A381SBL2"/>
<dbReference type="Gene3D" id="2.30.110.10">
    <property type="entry name" value="Electron Transport, Fmn-binding Protein, Chain A"/>
    <property type="match status" value="1"/>
</dbReference>
<dbReference type="InterPro" id="IPR052019">
    <property type="entry name" value="F420H2_bilvrd_red/Heme_oxyg"/>
</dbReference>
<dbReference type="InterPro" id="IPR012349">
    <property type="entry name" value="Split_barrel_FMN-bd"/>
</dbReference>
<accession>A0A381SBL2</accession>
<evidence type="ECO:0000259" key="3">
    <source>
        <dbReference type="Pfam" id="PF01243"/>
    </source>
</evidence>
<protein>
    <recommendedName>
        <fullName evidence="3">Pyridoxamine 5'-phosphate oxidase N-terminal domain-containing protein</fullName>
    </recommendedName>
</protein>
<dbReference type="GO" id="GO:0005829">
    <property type="term" value="C:cytosol"/>
    <property type="evidence" value="ECO:0007669"/>
    <property type="project" value="TreeGrafter"/>
</dbReference>
<evidence type="ECO:0000313" key="4">
    <source>
        <dbReference type="EMBL" id="SVA01485.1"/>
    </source>
</evidence>